<proteinExistence type="predicted"/>
<gene>
    <name evidence="1" type="ORF">B5F17_13935</name>
</gene>
<name>A0A1Y4L3P2_9FIRM</name>
<dbReference type="RefSeq" id="WP_087374792.1">
    <property type="nucleotide sequence ID" value="NZ_NFKK01000029.1"/>
</dbReference>
<organism evidence="1 2">
    <name type="scientific">Butyricicoccus pullicaecorum</name>
    <dbReference type="NCBI Taxonomy" id="501571"/>
    <lineage>
        <taxon>Bacteria</taxon>
        <taxon>Bacillati</taxon>
        <taxon>Bacillota</taxon>
        <taxon>Clostridia</taxon>
        <taxon>Eubacteriales</taxon>
        <taxon>Butyricicoccaceae</taxon>
        <taxon>Butyricicoccus</taxon>
    </lineage>
</organism>
<dbReference type="EMBL" id="NFKK01000029">
    <property type="protein sequence ID" value="OUP50470.1"/>
    <property type="molecule type" value="Genomic_DNA"/>
</dbReference>
<dbReference type="Proteomes" id="UP000195897">
    <property type="component" value="Unassembled WGS sequence"/>
</dbReference>
<reference evidence="2" key="1">
    <citation type="submission" date="2017-04" db="EMBL/GenBank/DDBJ databases">
        <title>Function of individual gut microbiota members based on whole genome sequencing of pure cultures obtained from chicken caecum.</title>
        <authorList>
            <person name="Medvecky M."/>
            <person name="Cejkova D."/>
            <person name="Polansky O."/>
            <person name="Karasova D."/>
            <person name="Kubasova T."/>
            <person name="Cizek A."/>
            <person name="Rychlik I."/>
        </authorList>
    </citation>
    <scope>NUCLEOTIDE SEQUENCE [LARGE SCALE GENOMIC DNA]</scope>
    <source>
        <strain evidence="2">An180</strain>
    </source>
</reference>
<comment type="caution">
    <text evidence="1">The sequence shown here is derived from an EMBL/GenBank/DDBJ whole genome shotgun (WGS) entry which is preliminary data.</text>
</comment>
<evidence type="ECO:0000313" key="1">
    <source>
        <dbReference type="EMBL" id="OUP50470.1"/>
    </source>
</evidence>
<evidence type="ECO:0000313" key="2">
    <source>
        <dbReference type="Proteomes" id="UP000195897"/>
    </source>
</evidence>
<sequence length="138" mass="16018">MEPLNYNHTDQEFWNYTDLNRVESWTQYLRAQLNAYGYAAQITSKTWTAGEYPTPTQLVRIRSNINALQDVWFAVPEWRELLAVYRQDGCETITAEQVNAQEWDLQQMYDYLQAMVSAFELKQAGTPFMIAGGIYNAG</sequence>
<protein>
    <submittedName>
        <fullName evidence="1">Uncharacterized protein</fullName>
    </submittedName>
</protein>
<dbReference type="AlphaFoldDB" id="A0A1Y4L3P2"/>
<accession>A0A1Y4L3P2</accession>